<feature type="repeat" description="Solcar" evidence="11">
    <location>
        <begin position="123"/>
        <end position="207"/>
    </location>
</feature>
<dbReference type="AlphaFoldDB" id="A0A6G3ME00"/>
<keyword evidence="4 11" id="KW-0812">Transmembrane</keyword>
<evidence type="ECO:0000256" key="12">
    <source>
        <dbReference type="RuleBase" id="RU000488"/>
    </source>
</evidence>
<dbReference type="GO" id="GO:1990547">
    <property type="term" value="P:mitochondrial phosphate ion transmembrane transport"/>
    <property type="evidence" value="ECO:0007669"/>
    <property type="project" value="InterPro"/>
</dbReference>
<dbReference type="Pfam" id="PF00153">
    <property type="entry name" value="Mito_carr"/>
    <property type="match status" value="3"/>
</dbReference>
<evidence type="ECO:0000256" key="5">
    <source>
        <dbReference type="ARBA" id="ARBA00022737"/>
    </source>
</evidence>
<proteinExistence type="inferred from homology"/>
<sequence length="324" mass="36397">MRIIDCNANKQSTDSESYSCKYGTAEYYGLCGIAGILSCGLTHTMVVPLDVIKCRVQTNSQKYKGLFSGLKVTINEEGGRALFKGWAPTLIGYSLQGLGKFGLYEVFKHQYAKILGEEYSYTYRTSLYIAASASAEFFADIMLCPMEAIKVRIQTQSEFADTLRRGVPKLYAGEGFRGFFKCITPLWCRQIPYTIMKFASFERVLEFMYKNILKKPRDNCAKSEQLAITLLSGYIAGVFCAVVSHPADVVVSKLNKQKGSSASKIFKSLGFKGIWSGLTTRIIMVGTLTALQWFIYDGFKVYFKLPRPPPPQMPESLRQRSKHD</sequence>
<dbReference type="SUPFAM" id="SSF103506">
    <property type="entry name" value="Mitochondrial carrier"/>
    <property type="match status" value="1"/>
</dbReference>
<feature type="repeat" description="Solcar" evidence="11">
    <location>
        <begin position="26"/>
        <end position="110"/>
    </location>
</feature>
<evidence type="ECO:0000256" key="13">
    <source>
        <dbReference type="SAM" id="Phobius"/>
    </source>
</evidence>
<comment type="similarity">
    <text evidence="2 12">Belongs to the mitochondrial carrier (TC 2.A.29) family.</text>
</comment>
<feature type="transmembrane region" description="Helical" evidence="13">
    <location>
        <begin position="273"/>
        <end position="296"/>
    </location>
</feature>
<reference evidence="14" key="1">
    <citation type="submission" date="2018-11" db="EMBL/GenBank/DDBJ databases">
        <title>Henneguya salminicola genome and transcriptome.</title>
        <authorList>
            <person name="Yahalomi D."/>
            <person name="Atkinson S.D."/>
            <person name="Neuhof M."/>
            <person name="Chang E.S."/>
            <person name="Philippe H."/>
            <person name="Cartwright P."/>
            <person name="Bartholomew J.L."/>
            <person name="Huchon D."/>
        </authorList>
    </citation>
    <scope>NUCLEOTIDE SEQUENCE</scope>
    <source>
        <strain evidence="14">Hz1</strain>
        <tissue evidence="14">Whole</tissue>
    </source>
</reference>
<keyword evidence="7" id="KW-0809">Transit peptide</keyword>
<evidence type="ECO:0000256" key="7">
    <source>
        <dbReference type="ARBA" id="ARBA00022946"/>
    </source>
</evidence>
<keyword evidence="10 11" id="KW-0472">Membrane</keyword>
<organism evidence="14">
    <name type="scientific">Henneguya salminicola</name>
    <name type="common">Myxosporean</name>
    <dbReference type="NCBI Taxonomy" id="69463"/>
    <lineage>
        <taxon>Eukaryota</taxon>
        <taxon>Metazoa</taxon>
        <taxon>Cnidaria</taxon>
        <taxon>Myxozoa</taxon>
        <taxon>Myxosporea</taxon>
        <taxon>Bivalvulida</taxon>
        <taxon>Platysporina</taxon>
        <taxon>Myxobolidae</taxon>
        <taxon>Henneguya</taxon>
    </lineage>
</organism>
<evidence type="ECO:0000256" key="4">
    <source>
        <dbReference type="ARBA" id="ARBA00022692"/>
    </source>
</evidence>
<evidence type="ECO:0000256" key="1">
    <source>
        <dbReference type="ARBA" id="ARBA00004448"/>
    </source>
</evidence>
<dbReference type="PROSITE" id="PS50920">
    <property type="entry name" value="SOLCAR"/>
    <property type="match status" value="3"/>
</dbReference>
<dbReference type="PANTHER" id="PTHR45671:SF10">
    <property type="entry name" value="SOLUTE CARRIER FAMILY 25 MEMBER 3"/>
    <property type="match status" value="1"/>
</dbReference>
<protein>
    <submittedName>
        <fullName evidence="14">Phosphate carrier protein, mitochondrial (Trinotate prediction)</fullName>
    </submittedName>
</protein>
<evidence type="ECO:0000256" key="3">
    <source>
        <dbReference type="ARBA" id="ARBA00022448"/>
    </source>
</evidence>
<dbReference type="EMBL" id="GHBP01000371">
    <property type="protein sequence ID" value="NDJ92275.1"/>
    <property type="molecule type" value="Transcribed_RNA"/>
</dbReference>
<dbReference type="InterPro" id="IPR023395">
    <property type="entry name" value="MCP_dom_sf"/>
</dbReference>
<dbReference type="Gene3D" id="1.50.40.10">
    <property type="entry name" value="Mitochondrial carrier domain"/>
    <property type="match status" value="1"/>
</dbReference>
<dbReference type="GO" id="GO:0005315">
    <property type="term" value="F:phosphate transmembrane transporter activity"/>
    <property type="evidence" value="ECO:0007669"/>
    <property type="project" value="InterPro"/>
</dbReference>
<keyword evidence="3 12" id="KW-0813">Transport</keyword>
<comment type="subcellular location">
    <subcellularLocation>
        <location evidence="1">Mitochondrion inner membrane</location>
        <topology evidence="1">Multi-pass membrane protein</topology>
    </subcellularLocation>
</comment>
<evidence type="ECO:0000256" key="2">
    <source>
        <dbReference type="ARBA" id="ARBA00006375"/>
    </source>
</evidence>
<evidence type="ECO:0000256" key="11">
    <source>
        <dbReference type="PROSITE-ProRule" id="PRU00282"/>
    </source>
</evidence>
<keyword evidence="6" id="KW-0999">Mitochondrion inner membrane</keyword>
<keyword evidence="5" id="KW-0677">Repeat</keyword>
<evidence type="ECO:0000256" key="10">
    <source>
        <dbReference type="ARBA" id="ARBA00023136"/>
    </source>
</evidence>
<evidence type="ECO:0000256" key="6">
    <source>
        <dbReference type="ARBA" id="ARBA00022792"/>
    </source>
</evidence>
<dbReference type="FunFam" id="1.50.40.10:FF:000005">
    <property type="entry name" value="Mitochondrial phosphate carrier protein 2"/>
    <property type="match status" value="1"/>
</dbReference>
<evidence type="ECO:0000256" key="9">
    <source>
        <dbReference type="ARBA" id="ARBA00023128"/>
    </source>
</evidence>
<evidence type="ECO:0000313" key="14">
    <source>
        <dbReference type="EMBL" id="NDJ92275.1"/>
    </source>
</evidence>
<evidence type="ECO:0000256" key="8">
    <source>
        <dbReference type="ARBA" id="ARBA00022989"/>
    </source>
</evidence>
<name>A0A6G3ME00_HENSL</name>
<dbReference type="InterPro" id="IPR044677">
    <property type="entry name" value="SLC25A3/Pic2/Mir1-like"/>
</dbReference>
<dbReference type="InterPro" id="IPR018108">
    <property type="entry name" value="MCP_transmembrane"/>
</dbReference>
<dbReference type="GO" id="GO:0005743">
    <property type="term" value="C:mitochondrial inner membrane"/>
    <property type="evidence" value="ECO:0007669"/>
    <property type="project" value="UniProtKB-SubCell"/>
</dbReference>
<feature type="repeat" description="Solcar" evidence="11">
    <location>
        <begin position="224"/>
        <end position="302"/>
    </location>
</feature>
<keyword evidence="8 13" id="KW-1133">Transmembrane helix</keyword>
<accession>A0A6G3ME00</accession>
<dbReference type="PANTHER" id="PTHR45671">
    <property type="entry name" value="SOLUTE CARRIER FAMILY 25 (MITOCHONDRIAL CARRIER PHOSPHATE CARRIER), MEMBER 3, LIKE-RELATED-RELATED"/>
    <property type="match status" value="1"/>
</dbReference>
<keyword evidence="9" id="KW-0496">Mitochondrion</keyword>